<dbReference type="Proteomes" id="UP000325081">
    <property type="component" value="Unassembled WGS sequence"/>
</dbReference>
<dbReference type="AlphaFoldDB" id="A0A5A7R2F1"/>
<keyword evidence="2" id="KW-1185">Reference proteome</keyword>
<organism evidence="1 2">
    <name type="scientific">Striga asiatica</name>
    <name type="common">Asiatic witchweed</name>
    <name type="synonym">Buchnera asiatica</name>
    <dbReference type="NCBI Taxonomy" id="4170"/>
    <lineage>
        <taxon>Eukaryota</taxon>
        <taxon>Viridiplantae</taxon>
        <taxon>Streptophyta</taxon>
        <taxon>Embryophyta</taxon>
        <taxon>Tracheophyta</taxon>
        <taxon>Spermatophyta</taxon>
        <taxon>Magnoliopsida</taxon>
        <taxon>eudicotyledons</taxon>
        <taxon>Gunneridae</taxon>
        <taxon>Pentapetalae</taxon>
        <taxon>asterids</taxon>
        <taxon>lamiids</taxon>
        <taxon>Lamiales</taxon>
        <taxon>Orobanchaceae</taxon>
        <taxon>Buchnereae</taxon>
        <taxon>Striga</taxon>
    </lineage>
</organism>
<dbReference type="EMBL" id="BKCP01009737">
    <property type="protein sequence ID" value="GER51522.1"/>
    <property type="molecule type" value="Genomic_DNA"/>
</dbReference>
<evidence type="ECO:0000313" key="2">
    <source>
        <dbReference type="Proteomes" id="UP000325081"/>
    </source>
</evidence>
<comment type="caution">
    <text evidence="1">The sequence shown here is derived from an EMBL/GenBank/DDBJ whole genome shotgun (WGS) entry which is preliminary data.</text>
</comment>
<accession>A0A5A7R2F1</accession>
<sequence>MAARVHGPAGIHADGVLLRRLWPVEFRRRPRTDKHRCVSVCCECNDRMADVGGGTGGDDGGCGNWWCIAVSGGAVAIARIARGEDRHNRQMGKSETVRISRGEERQNFRVLEEQINDCRSFRSQKRKF</sequence>
<protein>
    <submittedName>
        <fullName evidence="1">Phage tail tape measure protein</fullName>
    </submittedName>
</protein>
<evidence type="ECO:0000313" key="1">
    <source>
        <dbReference type="EMBL" id="GER51522.1"/>
    </source>
</evidence>
<name>A0A5A7R2F1_STRAF</name>
<reference evidence="2" key="1">
    <citation type="journal article" date="2019" name="Curr. Biol.">
        <title>Genome Sequence of Striga asiatica Provides Insight into the Evolution of Plant Parasitism.</title>
        <authorList>
            <person name="Yoshida S."/>
            <person name="Kim S."/>
            <person name="Wafula E.K."/>
            <person name="Tanskanen J."/>
            <person name="Kim Y.M."/>
            <person name="Honaas L."/>
            <person name="Yang Z."/>
            <person name="Spallek T."/>
            <person name="Conn C.E."/>
            <person name="Ichihashi Y."/>
            <person name="Cheong K."/>
            <person name="Cui S."/>
            <person name="Der J.P."/>
            <person name="Gundlach H."/>
            <person name="Jiao Y."/>
            <person name="Hori C."/>
            <person name="Ishida J.K."/>
            <person name="Kasahara H."/>
            <person name="Kiba T."/>
            <person name="Kim M.S."/>
            <person name="Koo N."/>
            <person name="Laohavisit A."/>
            <person name="Lee Y.H."/>
            <person name="Lumba S."/>
            <person name="McCourt P."/>
            <person name="Mortimer J.C."/>
            <person name="Mutuku J.M."/>
            <person name="Nomura T."/>
            <person name="Sasaki-Sekimoto Y."/>
            <person name="Seto Y."/>
            <person name="Wang Y."/>
            <person name="Wakatake T."/>
            <person name="Sakakibara H."/>
            <person name="Demura T."/>
            <person name="Yamaguchi S."/>
            <person name="Yoneyama K."/>
            <person name="Manabe R.I."/>
            <person name="Nelson D.C."/>
            <person name="Schulman A.H."/>
            <person name="Timko M.P."/>
            <person name="dePamphilis C.W."/>
            <person name="Choi D."/>
            <person name="Shirasu K."/>
        </authorList>
    </citation>
    <scope>NUCLEOTIDE SEQUENCE [LARGE SCALE GENOMIC DNA]</scope>
    <source>
        <strain evidence="2">cv. UVA1</strain>
    </source>
</reference>
<gene>
    <name evidence="1" type="ORF">STAS_28917</name>
</gene>
<proteinExistence type="predicted"/>